<dbReference type="InParanoid" id="A0EEX0"/>
<dbReference type="HOGENOM" id="CLU_2228417_0_0_1"/>
<organism evidence="1 2">
    <name type="scientific">Paramecium tetraurelia</name>
    <dbReference type="NCBI Taxonomy" id="5888"/>
    <lineage>
        <taxon>Eukaryota</taxon>
        <taxon>Sar</taxon>
        <taxon>Alveolata</taxon>
        <taxon>Ciliophora</taxon>
        <taxon>Intramacronucleata</taxon>
        <taxon>Oligohymenophorea</taxon>
        <taxon>Peniculida</taxon>
        <taxon>Parameciidae</taxon>
        <taxon>Paramecium</taxon>
    </lineage>
</organism>
<dbReference type="Proteomes" id="UP000000600">
    <property type="component" value="Unassembled WGS sequence"/>
</dbReference>
<dbReference type="RefSeq" id="XP_001461234.1">
    <property type="nucleotide sequence ID" value="XM_001461197.1"/>
</dbReference>
<keyword evidence="2" id="KW-1185">Reference proteome</keyword>
<accession>A0EEX0</accession>
<reference evidence="1 2" key="1">
    <citation type="journal article" date="2006" name="Nature">
        <title>Global trends of whole-genome duplications revealed by the ciliate Paramecium tetraurelia.</title>
        <authorList>
            <consortium name="Genoscope"/>
            <person name="Aury J.-M."/>
            <person name="Jaillon O."/>
            <person name="Duret L."/>
            <person name="Noel B."/>
            <person name="Jubin C."/>
            <person name="Porcel B.M."/>
            <person name="Segurens B."/>
            <person name="Daubin V."/>
            <person name="Anthouard V."/>
            <person name="Aiach N."/>
            <person name="Arnaiz O."/>
            <person name="Billaut A."/>
            <person name="Beisson J."/>
            <person name="Blanc I."/>
            <person name="Bouhouche K."/>
            <person name="Camara F."/>
            <person name="Duharcourt S."/>
            <person name="Guigo R."/>
            <person name="Gogendeau D."/>
            <person name="Katinka M."/>
            <person name="Keller A.-M."/>
            <person name="Kissmehl R."/>
            <person name="Klotz C."/>
            <person name="Koll F."/>
            <person name="Le Moue A."/>
            <person name="Lepere C."/>
            <person name="Malinsky S."/>
            <person name="Nowacki M."/>
            <person name="Nowak J.K."/>
            <person name="Plattner H."/>
            <person name="Poulain J."/>
            <person name="Ruiz F."/>
            <person name="Serrano V."/>
            <person name="Zagulski M."/>
            <person name="Dessen P."/>
            <person name="Betermier M."/>
            <person name="Weissenbach J."/>
            <person name="Scarpelli C."/>
            <person name="Schachter V."/>
            <person name="Sperling L."/>
            <person name="Meyer E."/>
            <person name="Cohen J."/>
            <person name="Wincker P."/>
        </authorList>
    </citation>
    <scope>NUCLEOTIDE SEQUENCE [LARGE SCALE GENOMIC DNA]</scope>
    <source>
        <strain evidence="1 2">Stock d4-2</strain>
    </source>
</reference>
<protein>
    <submittedName>
        <fullName evidence="1">Uncharacterized protein</fullName>
    </submittedName>
</protein>
<dbReference type="AlphaFoldDB" id="A0EEX0"/>
<dbReference type="EMBL" id="CT868674">
    <property type="protein sequence ID" value="CAK93861.1"/>
    <property type="molecule type" value="Genomic_DNA"/>
</dbReference>
<evidence type="ECO:0000313" key="2">
    <source>
        <dbReference type="Proteomes" id="UP000000600"/>
    </source>
</evidence>
<name>A0EEX0_PARTE</name>
<sequence>MEDVDVFLKSLGLDNKLVDDQPNARDELKEFILFKMKWRNLKTRIRFQHFVLNLLIWKKMFIAKGQAFALFPNALIKLDFNFDGLAEAMECLCREAEKLKKQTDMI</sequence>
<proteinExistence type="predicted"/>
<dbReference type="GeneID" id="5047019"/>
<gene>
    <name evidence="1" type="ORF">GSPATT00026184001</name>
</gene>
<dbReference type="OrthoDB" id="293868at2759"/>
<evidence type="ECO:0000313" key="1">
    <source>
        <dbReference type="EMBL" id="CAK93861.1"/>
    </source>
</evidence>
<dbReference type="KEGG" id="ptm:GSPATT00026184001"/>